<accession>A0A6P5FRV6</accession>
<dbReference type="Gene3D" id="3.30.200.20">
    <property type="entry name" value="Phosphorylase Kinase, domain 1"/>
    <property type="match status" value="1"/>
</dbReference>
<evidence type="ECO:0000313" key="24">
    <source>
        <dbReference type="RefSeq" id="XP_020098427.1"/>
    </source>
</evidence>
<keyword evidence="23" id="KW-1185">Reference proteome</keyword>
<keyword evidence="3" id="KW-1003">Cell membrane</keyword>
<dbReference type="Gene3D" id="3.80.10.10">
    <property type="entry name" value="Ribonuclease Inhibitor"/>
    <property type="match status" value="4"/>
</dbReference>
<dbReference type="Pfam" id="PF00069">
    <property type="entry name" value="Pkinase"/>
    <property type="match status" value="1"/>
</dbReference>
<evidence type="ECO:0000256" key="16">
    <source>
        <dbReference type="ARBA" id="ARBA00023170"/>
    </source>
</evidence>
<evidence type="ECO:0000256" key="20">
    <source>
        <dbReference type="PROSITE-ProRule" id="PRU10141"/>
    </source>
</evidence>
<reference evidence="23" key="1">
    <citation type="journal article" date="2015" name="Nat. Genet.">
        <title>The pineapple genome and the evolution of CAM photosynthesis.</title>
        <authorList>
            <person name="Ming R."/>
            <person name="VanBuren R."/>
            <person name="Wai C.M."/>
            <person name="Tang H."/>
            <person name="Schatz M.C."/>
            <person name="Bowers J.E."/>
            <person name="Lyons E."/>
            <person name="Wang M.L."/>
            <person name="Chen J."/>
            <person name="Biggers E."/>
            <person name="Zhang J."/>
            <person name="Huang L."/>
            <person name="Zhang L."/>
            <person name="Miao W."/>
            <person name="Zhang J."/>
            <person name="Ye Z."/>
            <person name="Miao C."/>
            <person name="Lin Z."/>
            <person name="Wang H."/>
            <person name="Zhou H."/>
            <person name="Yim W.C."/>
            <person name="Priest H.D."/>
            <person name="Zheng C."/>
            <person name="Woodhouse M."/>
            <person name="Edger P.P."/>
            <person name="Guyot R."/>
            <person name="Guo H.B."/>
            <person name="Guo H."/>
            <person name="Zheng G."/>
            <person name="Singh R."/>
            <person name="Sharma A."/>
            <person name="Min X."/>
            <person name="Zheng Y."/>
            <person name="Lee H."/>
            <person name="Gurtowski J."/>
            <person name="Sedlazeck F.J."/>
            <person name="Harkess A."/>
            <person name="McKain M.R."/>
            <person name="Liao Z."/>
            <person name="Fang J."/>
            <person name="Liu J."/>
            <person name="Zhang X."/>
            <person name="Zhang Q."/>
            <person name="Hu W."/>
            <person name="Qin Y."/>
            <person name="Wang K."/>
            <person name="Chen L.Y."/>
            <person name="Shirley N."/>
            <person name="Lin Y.R."/>
            <person name="Liu L.Y."/>
            <person name="Hernandez A.G."/>
            <person name="Wright C.L."/>
            <person name="Bulone V."/>
            <person name="Tuskan G.A."/>
            <person name="Heath K."/>
            <person name="Zee F."/>
            <person name="Moore P.H."/>
            <person name="Sunkar R."/>
            <person name="Leebens-Mack J.H."/>
            <person name="Mockler T."/>
            <person name="Bennetzen J.L."/>
            <person name="Freeling M."/>
            <person name="Sankoff D."/>
            <person name="Paterson A.H."/>
            <person name="Zhu X."/>
            <person name="Yang X."/>
            <person name="Smith J.A."/>
            <person name="Cushman J.C."/>
            <person name="Paull R.E."/>
            <person name="Yu Q."/>
        </authorList>
    </citation>
    <scope>NUCLEOTIDE SEQUENCE [LARGE SCALE GENOMIC DNA]</scope>
    <source>
        <strain evidence="23">cv. F153</strain>
    </source>
</reference>
<dbReference type="InterPro" id="IPR001611">
    <property type="entry name" value="Leu-rich_rpt"/>
</dbReference>
<keyword evidence="16" id="KW-0675">Receptor</keyword>
<dbReference type="PANTHER" id="PTHR27000">
    <property type="entry name" value="LEUCINE-RICH REPEAT RECEPTOR-LIKE PROTEIN KINASE FAMILY PROTEIN-RELATED"/>
    <property type="match status" value="1"/>
</dbReference>
<dbReference type="AlphaFoldDB" id="A0A6P5FRV6"/>
<dbReference type="RefSeq" id="XP_020098427.1">
    <property type="nucleotide sequence ID" value="XM_020242838.1"/>
</dbReference>
<dbReference type="EC" id="2.7.11.1" evidence="2"/>
<dbReference type="FunFam" id="1.10.510.10:FF:000358">
    <property type="entry name" value="Putative leucine-rich repeat receptor-like serine/threonine-protein kinase"/>
    <property type="match status" value="1"/>
</dbReference>
<dbReference type="SMART" id="SM00365">
    <property type="entry name" value="LRR_SD22"/>
    <property type="match status" value="4"/>
</dbReference>
<dbReference type="InterPro" id="IPR011009">
    <property type="entry name" value="Kinase-like_dom_sf"/>
</dbReference>
<evidence type="ECO:0000256" key="4">
    <source>
        <dbReference type="ARBA" id="ARBA00022527"/>
    </source>
</evidence>
<dbReference type="FunFam" id="3.80.10.10:FF:000288">
    <property type="entry name" value="LRR receptor-like serine/threonine-protein kinase EFR"/>
    <property type="match status" value="1"/>
</dbReference>
<evidence type="ECO:0000256" key="2">
    <source>
        <dbReference type="ARBA" id="ARBA00012513"/>
    </source>
</evidence>
<sequence length="1117" mass="122193">MISSAISTAPLMTYSLCTAMSNRSSSFSEAKQQALGAQQRTEENMMLQTNTMNNPLSFKSIMMLLILLFSCSQQTTELSTDYSTDLSALLAIKGRITSDPHDVLSRSWNANTSFCSWYGVRCSRRGERVTALQLNHAALRGTIAPHVANLSFLSILNLSNNSLSGHLPDDLGRLRRLKTLFLEGNRLSGPIPPSIFNISSLELLNCAINEFSGYIPTGTGSANLQALSFAINQLTGTIPAELGNYPELRFLSLSINNLTGLIPPSIANLTQLTILELSSNNLQGGIPTELGRLINLEVLHVKQNGLTGTLPSSIFNLSSLQILAVSKNMLTGYIPKGGNGLWLPLIQKFYLDDNRLTGLIPQQLGQCKYLIDIELYNNQFMGNIPVEFGNLPSLRILLLYSNNLSGPIPSSFAQSLTYLPCSFLTLLSIILPDIFRLTLATGSQNYRVLNLAANLFSGKIPASLSNRSLLSAIELSYNSFTGPVPTTFNNLQLLRFLNLAENQLSGRLEFLSPLANCKHLTSLYIGNNQFKSSLPVAVGNLSRNLQVLYIANCQLNGNIPSAIGNLSGLNNLDLSSNGFSGEIPTSISNLRNLQRLHLQNNLLNGSIPKELFLLRHLGQLHLEENMISGAMPESISNGTGLQEISLAANLLSLTVPSAIWRLTDLVLFNLSYNSLVGVIPAEVGNMKLVQVMDFSANKFSGNIPSTLGNLQMLTNLNLSSNSFPGPIPESFGGLLNLISMNLSSNALAGSIPKSFSRLRYLVSLNLSYNKLEGEIPQGGIFNHLTASSFIGNLALCGASKFGVPPCMATPIPNSRSRKYLLEILLPTAFAILSACFLIIFMIRRKKIKKISTVDQLAVNNHRRISYHELVRATDDFDDTNLLGSGSFGSVYKGRLDDGMLIAVKVLNLQLQKASASFDAECQVLSTVRHRNLVKIISTCSTLEFKALILQYMPNGSLEKWLYSHIHYLDLIQRINIMTDVALALEYLHHQCPTPAVHCDLKPSNILIDEDMSAHVSDFGIAKLISEDDSCSILTSAPGTIGYIAPEYGMAGKVSTSGDVYSYGILLLEVFSRKKPTDEMFVGGSSLRQWIGESFHVAIENVISCCNRECRRRKPPRF</sequence>
<dbReference type="Pfam" id="PF13855">
    <property type="entry name" value="LRR_8"/>
    <property type="match status" value="1"/>
</dbReference>
<dbReference type="SUPFAM" id="SSF56112">
    <property type="entry name" value="Protein kinase-like (PK-like)"/>
    <property type="match status" value="1"/>
</dbReference>
<organism evidence="23 24">
    <name type="scientific">Ananas comosus</name>
    <name type="common">Pineapple</name>
    <name type="synonym">Ananas ananas</name>
    <dbReference type="NCBI Taxonomy" id="4615"/>
    <lineage>
        <taxon>Eukaryota</taxon>
        <taxon>Viridiplantae</taxon>
        <taxon>Streptophyta</taxon>
        <taxon>Embryophyta</taxon>
        <taxon>Tracheophyta</taxon>
        <taxon>Spermatophyta</taxon>
        <taxon>Magnoliopsida</taxon>
        <taxon>Liliopsida</taxon>
        <taxon>Poales</taxon>
        <taxon>Bromeliaceae</taxon>
        <taxon>Bromelioideae</taxon>
        <taxon>Ananas</taxon>
    </lineage>
</organism>
<comment type="subcellular location">
    <subcellularLocation>
        <location evidence="1">Cell membrane</location>
        <topology evidence="1">Single-pass type I membrane protein</topology>
    </subcellularLocation>
</comment>
<evidence type="ECO:0000256" key="11">
    <source>
        <dbReference type="ARBA" id="ARBA00022741"/>
    </source>
</evidence>
<evidence type="ECO:0000256" key="12">
    <source>
        <dbReference type="ARBA" id="ARBA00022777"/>
    </source>
</evidence>
<keyword evidence="12" id="KW-0418">Kinase</keyword>
<keyword evidence="9" id="KW-0732">Signal</keyword>
<evidence type="ECO:0000256" key="3">
    <source>
        <dbReference type="ARBA" id="ARBA00022475"/>
    </source>
</evidence>
<evidence type="ECO:0000256" key="21">
    <source>
        <dbReference type="SAM" id="Phobius"/>
    </source>
</evidence>
<evidence type="ECO:0000256" key="15">
    <source>
        <dbReference type="ARBA" id="ARBA00023136"/>
    </source>
</evidence>
<dbReference type="GO" id="GO:0005524">
    <property type="term" value="F:ATP binding"/>
    <property type="evidence" value="ECO:0007669"/>
    <property type="project" value="UniProtKB-UniRule"/>
</dbReference>
<gene>
    <name evidence="24" type="primary">LOC109717164</name>
</gene>
<comment type="catalytic activity">
    <reaction evidence="19">
        <text>L-seryl-[protein] + ATP = O-phospho-L-seryl-[protein] + ADP + H(+)</text>
        <dbReference type="Rhea" id="RHEA:17989"/>
        <dbReference type="Rhea" id="RHEA-COMP:9863"/>
        <dbReference type="Rhea" id="RHEA-COMP:11604"/>
        <dbReference type="ChEBI" id="CHEBI:15378"/>
        <dbReference type="ChEBI" id="CHEBI:29999"/>
        <dbReference type="ChEBI" id="CHEBI:30616"/>
        <dbReference type="ChEBI" id="CHEBI:83421"/>
        <dbReference type="ChEBI" id="CHEBI:456216"/>
        <dbReference type="EC" id="2.7.11.1"/>
    </reaction>
</comment>
<dbReference type="Proteomes" id="UP000515123">
    <property type="component" value="Linkage group 11"/>
</dbReference>
<keyword evidence="10" id="KW-0677">Repeat</keyword>
<keyword evidence="4" id="KW-0723">Serine/threonine-protein kinase</keyword>
<evidence type="ECO:0000259" key="22">
    <source>
        <dbReference type="PROSITE" id="PS50011"/>
    </source>
</evidence>
<evidence type="ECO:0000256" key="14">
    <source>
        <dbReference type="ARBA" id="ARBA00022989"/>
    </source>
</evidence>
<keyword evidence="17" id="KW-0325">Glycoprotein</keyword>
<dbReference type="PROSITE" id="PS50011">
    <property type="entry name" value="PROTEIN_KINASE_DOM"/>
    <property type="match status" value="1"/>
</dbReference>
<keyword evidence="13 20" id="KW-0067">ATP-binding</keyword>
<protein>
    <recommendedName>
        <fullName evidence="2">non-specific serine/threonine protein kinase</fullName>
        <ecNumber evidence="2">2.7.11.1</ecNumber>
    </recommendedName>
</protein>
<evidence type="ECO:0000256" key="5">
    <source>
        <dbReference type="ARBA" id="ARBA00022553"/>
    </source>
</evidence>
<dbReference type="Pfam" id="PF00560">
    <property type="entry name" value="LRR_1"/>
    <property type="match status" value="8"/>
</dbReference>
<evidence type="ECO:0000256" key="8">
    <source>
        <dbReference type="ARBA" id="ARBA00022692"/>
    </source>
</evidence>
<dbReference type="FunFam" id="3.30.200.20:FF:000661">
    <property type="entry name" value="Serine-threonine protein kinase plant-type"/>
    <property type="match status" value="1"/>
</dbReference>
<evidence type="ECO:0000256" key="17">
    <source>
        <dbReference type="ARBA" id="ARBA00023180"/>
    </source>
</evidence>
<dbReference type="PANTHER" id="PTHR27000:SF785">
    <property type="entry name" value="PROTEIN KINASE DOMAIN-CONTAINING PROTEIN"/>
    <property type="match status" value="1"/>
</dbReference>
<dbReference type="FunFam" id="3.80.10.10:FF:000275">
    <property type="entry name" value="Leucine-rich repeat receptor-like protein kinase"/>
    <property type="match status" value="1"/>
</dbReference>
<dbReference type="SMART" id="SM00220">
    <property type="entry name" value="S_TKc"/>
    <property type="match status" value="1"/>
</dbReference>
<feature type="transmembrane region" description="Helical" evidence="21">
    <location>
        <begin position="819"/>
        <end position="842"/>
    </location>
</feature>
<evidence type="ECO:0000256" key="18">
    <source>
        <dbReference type="ARBA" id="ARBA00047899"/>
    </source>
</evidence>
<dbReference type="FunFam" id="3.80.10.10:FF:000383">
    <property type="entry name" value="Leucine-rich repeat receptor protein kinase EMS1"/>
    <property type="match status" value="1"/>
</dbReference>
<proteinExistence type="predicted"/>
<dbReference type="GO" id="GO:0004674">
    <property type="term" value="F:protein serine/threonine kinase activity"/>
    <property type="evidence" value="ECO:0007669"/>
    <property type="project" value="UniProtKB-KW"/>
</dbReference>
<dbReference type="SMART" id="SM00369">
    <property type="entry name" value="LRR_TYP"/>
    <property type="match status" value="12"/>
</dbReference>
<dbReference type="Pfam" id="PF08263">
    <property type="entry name" value="LRRNT_2"/>
    <property type="match status" value="1"/>
</dbReference>
<name>A0A6P5FRV6_ANACO</name>
<dbReference type="GO" id="GO:0005886">
    <property type="term" value="C:plasma membrane"/>
    <property type="evidence" value="ECO:0007669"/>
    <property type="project" value="UniProtKB-SubCell"/>
</dbReference>
<dbReference type="OrthoDB" id="676979at2759"/>
<reference evidence="24" key="2">
    <citation type="submission" date="2025-08" db="UniProtKB">
        <authorList>
            <consortium name="RefSeq"/>
        </authorList>
    </citation>
    <scope>IDENTIFICATION</scope>
    <source>
        <tissue evidence="24">Leaf</tissue>
    </source>
</reference>
<dbReference type="InterPro" id="IPR032675">
    <property type="entry name" value="LRR_dom_sf"/>
</dbReference>
<dbReference type="Gene3D" id="1.10.510.10">
    <property type="entry name" value="Transferase(Phosphotransferase) domain 1"/>
    <property type="match status" value="1"/>
</dbReference>
<dbReference type="PROSITE" id="PS00107">
    <property type="entry name" value="PROTEIN_KINASE_ATP"/>
    <property type="match status" value="1"/>
</dbReference>
<keyword evidence="14 21" id="KW-1133">Transmembrane helix</keyword>
<dbReference type="GeneID" id="109717164"/>
<dbReference type="SUPFAM" id="SSF52058">
    <property type="entry name" value="L domain-like"/>
    <property type="match status" value="2"/>
</dbReference>
<evidence type="ECO:0000256" key="19">
    <source>
        <dbReference type="ARBA" id="ARBA00048679"/>
    </source>
</evidence>
<evidence type="ECO:0000256" key="7">
    <source>
        <dbReference type="ARBA" id="ARBA00022679"/>
    </source>
</evidence>
<evidence type="ECO:0000313" key="23">
    <source>
        <dbReference type="Proteomes" id="UP000515123"/>
    </source>
</evidence>
<keyword evidence="8 21" id="KW-0812">Transmembrane</keyword>
<evidence type="ECO:0000256" key="1">
    <source>
        <dbReference type="ARBA" id="ARBA00004251"/>
    </source>
</evidence>
<feature type="domain" description="Protein kinase" evidence="22">
    <location>
        <begin position="876"/>
        <end position="1117"/>
    </location>
</feature>
<keyword evidence="5" id="KW-0597">Phosphoprotein</keyword>
<keyword evidence="15 21" id="KW-0472">Membrane</keyword>
<evidence type="ECO:0000256" key="9">
    <source>
        <dbReference type="ARBA" id="ARBA00022729"/>
    </source>
</evidence>
<feature type="binding site" evidence="20">
    <location>
        <position position="904"/>
    </location>
    <ligand>
        <name>ATP</name>
        <dbReference type="ChEBI" id="CHEBI:30616"/>
    </ligand>
</feature>
<dbReference type="InterPro" id="IPR000719">
    <property type="entry name" value="Prot_kinase_dom"/>
</dbReference>
<dbReference type="InterPro" id="IPR017441">
    <property type="entry name" value="Protein_kinase_ATP_BS"/>
</dbReference>
<evidence type="ECO:0000256" key="10">
    <source>
        <dbReference type="ARBA" id="ARBA00022737"/>
    </source>
</evidence>
<keyword evidence="6" id="KW-0433">Leucine-rich repeat</keyword>
<dbReference type="InterPro" id="IPR003591">
    <property type="entry name" value="Leu-rich_rpt_typical-subtyp"/>
</dbReference>
<evidence type="ECO:0000256" key="6">
    <source>
        <dbReference type="ARBA" id="ARBA00022614"/>
    </source>
</evidence>
<dbReference type="InterPro" id="IPR013210">
    <property type="entry name" value="LRR_N_plant-typ"/>
</dbReference>
<evidence type="ECO:0000256" key="13">
    <source>
        <dbReference type="ARBA" id="ARBA00022840"/>
    </source>
</evidence>
<keyword evidence="7" id="KW-0808">Transferase</keyword>
<comment type="catalytic activity">
    <reaction evidence="18">
        <text>L-threonyl-[protein] + ATP = O-phospho-L-threonyl-[protein] + ADP + H(+)</text>
        <dbReference type="Rhea" id="RHEA:46608"/>
        <dbReference type="Rhea" id="RHEA-COMP:11060"/>
        <dbReference type="Rhea" id="RHEA-COMP:11605"/>
        <dbReference type="ChEBI" id="CHEBI:15378"/>
        <dbReference type="ChEBI" id="CHEBI:30013"/>
        <dbReference type="ChEBI" id="CHEBI:30616"/>
        <dbReference type="ChEBI" id="CHEBI:61977"/>
        <dbReference type="ChEBI" id="CHEBI:456216"/>
        <dbReference type="EC" id="2.7.11.1"/>
    </reaction>
</comment>
<keyword evidence="11 20" id="KW-0547">Nucleotide-binding</keyword>